<sequence length="348" mass="39714">MKITNLLVLALVVLGFMACNQKPAAEEDANVKYYKQLLFSETPWDLERGSHEISAEEAETVNNYKFTWNDEGKLVSVEFNRNGVLLGYSSLPAAKVTYTYEGNKQLKHFFNKEGEPIESGGAFTQEYTVDDSGMRVAMRFLDKEGQAVENRNNIHNYEWSKLEDGMIRELRYNLAKEETIMNPFCPFYELRFTYNQNGYVTRMANYIEDTMYNCTAENCGDVGVSYFLFENNDKGDLLSFSVHSTTGQLSNLYWGWAKRKNVVDENGNPVKTVVYDQDDELLGGKGIPVTENEYNEYGALVKSISKDGDGNVVNNPNNGVAVVEYKYDEQGRRTETLRYDKEMNPVES</sequence>
<evidence type="ECO:0000313" key="2">
    <source>
        <dbReference type="EMBL" id="QIA06750.1"/>
    </source>
</evidence>
<accession>A0A6C0R8U7</accession>
<feature type="chain" id="PRO_5025503193" description="YD repeat-containing protein" evidence="1">
    <location>
        <begin position="25"/>
        <end position="348"/>
    </location>
</feature>
<evidence type="ECO:0000313" key="3">
    <source>
        <dbReference type="Proteomes" id="UP000474630"/>
    </source>
</evidence>
<evidence type="ECO:0008006" key="4">
    <source>
        <dbReference type="Google" id="ProtNLM"/>
    </source>
</evidence>
<dbReference type="PROSITE" id="PS51257">
    <property type="entry name" value="PROKAR_LIPOPROTEIN"/>
    <property type="match status" value="1"/>
</dbReference>
<protein>
    <recommendedName>
        <fullName evidence="4">YD repeat-containing protein</fullName>
    </recommendedName>
</protein>
<dbReference type="KEGG" id="drc:G0Q07_02950"/>
<name>A0A6C0R8U7_9BACT</name>
<dbReference type="AlphaFoldDB" id="A0A6C0R8U7"/>
<proteinExistence type="predicted"/>
<gene>
    <name evidence="2" type="ORF">G0Q07_02950</name>
</gene>
<dbReference type="EMBL" id="CP048409">
    <property type="protein sequence ID" value="QIA06750.1"/>
    <property type="molecule type" value="Genomic_DNA"/>
</dbReference>
<keyword evidence="3" id="KW-1185">Reference proteome</keyword>
<evidence type="ECO:0000256" key="1">
    <source>
        <dbReference type="SAM" id="SignalP"/>
    </source>
</evidence>
<organism evidence="2 3">
    <name type="scientific">Draconibacterium halophilum</name>
    <dbReference type="NCBI Taxonomy" id="2706887"/>
    <lineage>
        <taxon>Bacteria</taxon>
        <taxon>Pseudomonadati</taxon>
        <taxon>Bacteroidota</taxon>
        <taxon>Bacteroidia</taxon>
        <taxon>Marinilabiliales</taxon>
        <taxon>Prolixibacteraceae</taxon>
        <taxon>Draconibacterium</taxon>
    </lineage>
</organism>
<keyword evidence="1" id="KW-0732">Signal</keyword>
<dbReference type="RefSeq" id="WP_163344680.1">
    <property type="nucleotide sequence ID" value="NZ_CP048409.1"/>
</dbReference>
<feature type="signal peptide" evidence="1">
    <location>
        <begin position="1"/>
        <end position="24"/>
    </location>
</feature>
<dbReference type="Proteomes" id="UP000474630">
    <property type="component" value="Chromosome"/>
</dbReference>
<reference evidence="2 3" key="1">
    <citation type="submission" date="2020-02" db="EMBL/GenBank/DDBJ databases">
        <title>Genome sequencing for Draconibacterium sp. strain M1.</title>
        <authorList>
            <person name="Park S.-J."/>
        </authorList>
    </citation>
    <scope>NUCLEOTIDE SEQUENCE [LARGE SCALE GENOMIC DNA]</scope>
    <source>
        <strain evidence="2 3">M1</strain>
    </source>
</reference>
<dbReference type="Gene3D" id="2.180.10.10">
    <property type="entry name" value="RHS repeat-associated core"/>
    <property type="match status" value="1"/>
</dbReference>